<dbReference type="Gene3D" id="3.30.750.24">
    <property type="entry name" value="STAS domain"/>
    <property type="match status" value="1"/>
</dbReference>
<feature type="region of interest" description="Disordered" evidence="1">
    <location>
        <begin position="14"/>
        <end position="40"/>
    </location>
</feature>
<feature type="compositionally biased region" description="Low complexity" evidence="1">
    <location>
        <begin position="24"/>
        <end position="37"/>
    </location>
</feature>
<evidence type="ECO:0000256" key="1">
    <source>
        <dbReference type="SAM" id="MobiDB-lite"/>
    </source>
</evidence>
<dbReference type="SUPFAM" id="SSF52091">
    <property type="entry name" value="SpoIIaa-like"/>
    <property type="match status" value="1"/>
</dbReference>
<dbReference type="Proteomes" id="UP000602087">
    <property type="component" value="Unassembled WGS sequence"/>
</dbReference>
<dbReference type="CDD" id="cd07043">
    <property type="entry name" value="STAS_anti-anti-sigma_factors"/>
    <property type="match status" value="1"/>
</dbReference>
<dbReference type="InterPro" id="IPR002645">
    <property type="entry name" value="STAS_dom"/>
</dbReference>
<dbReference type="InterPro" id="IPR058548">
    <property type="entry name" value="MlaB-like_STAS"/>
</dbReference>
<organism evidence="3 4">
    <name type="scientific">Sanguibacter suaedae</name>
    <dbReference type="NCBI Taxonomy" id="2795737"/>
    <lineage>
        <taxon>Bacteria</taxon>
        <taxon>Bacillati</taxon>
        <taxon>Actinomycetota</taxon>
        <taxon>Actinomycetes</taxon>
        <taxon>Micrococcales</taxon>
        <taxon>Sanguibacteraceae</taxon>
        <taxon>Sanguibacter</taxon>
    </lineage>
</organism>
<protein>
    <submittedName>
        <fullName evidence="3">STAS domain-containing protein</fullName>
    </submittedName>
</protein>
<evidence type="ECO:0000313" key="4">
    <source>
        <dbReference type="Proteomes" id="UP000602087"/>
    </source>
</evidence>
<dbReference type="Pfam" id="PF13466">
    <property type="entry name" value="STAS_2"/>
    <property type="match status" value="1"/>
</dbReference>
<dbReference type="AlphaFoldDB" id="A0A934I7W4"/>
<comment type="caution">
    <text evidence="3">The sequence shown here is derived from an EMBL/GenBank/DDBJ whole genome shotgun (WGS) entry which is preliminary data.</text>
</comment>
<proteinExistence type="predicted"/>
<dbReference type="InterPro" id="IPR036513">
    <property type="entry name" value="STAS_dom_sf"/>
</dbReference>
<keyword evidence="4" id="KW-1185">Reference proteome</keyword>
<dbReference type="PROSITE" id="PS50801">
    <property type="entry name" value="STAS"/>
    <property type="match status" value="1"/>
</dbReference>
<name>A0A934I7W4_9MICO</name>
<evidence type="ECO:0000313" key="3">
    <source>
        <dbReference type="EMBL" id="MBI9115861.1"/>
    </source>
</evidence>
<evidence type="ECO:0000259" key="2">
    <source>
        <dbReference type="PROSITE" id="PS50801"/>
    </source>
</evidence>
<dbReference type="EMBL" id="JAEINH010000011">
    <property type="protein sequence ID" value="MBI9115861.1"/>
    <property type="molecule type" value="Genomic_DNA"/>
</dbReference>
<gene>
    <name evidence="3" type="ORF">JAV76_12640</name>
</gene>
<accession>A0A934I7W4</accession>
<reference evidence="3" key="1">
    <citation type="submission" date="2020-12" db="EMBL/GenBank/DDBJ databases">
        <title>Sanguibacter suaedae sp. nov., isolated from Suaeda aralocaspica.</title>
        <authorList>
            <person name="Ma Q."/>
        </authorList>
    </citation>
    <scope>NUCLEOTIDE SEQUENCE</scope>
    <source>
        <strain evidence="3">YZGR15</strain>
    </source>
</reference>
<feature type="domain" description="STAS" evidence="2">
    <location>
        <begin position="57"/>
        <end position="164"/>
    </location>
</feature>
<sequence>MVFLPKGAFVGDVNTPGAGGPLESSSDSTRSDTITADLDSSEPGSVHVIVGTTRARIVLSGEIDADLVADLHQATSDVEEAGLPVEIDAHHVTFMDSTGVAFLARLTAVSPERVRILRTPPTVKFLLEVTSIGDMLDIVDDEADDRSGLETGAVPVVPSTPEIS</sequence>